<comment type="caution">
    <text evidence="3">The sequence shown here is derived from an EMBL/GenBank/DDBJ whole genome shotgun (WGS) entry which is preliminary data.</text>
</comment>
<dbReference type="InterPro" id="IPR002539">
    <property type="entry name" value="MaoC-like_dom"/>
</dbReference>
<protein>
    <submittedName>
        <fullName evidence="3">MaoC family dehydratase N-terminal domain-containing protein</fullName>
    </submittedName>
</protein>
<dbReference type="PANTHER" id="PTHR43841:SF3">
    <property type="entry name" value="(3R)-HYDROXYACYL-ACP DEHYDRATASE SUBUNIT HADB"/>
    <property type="match status" value="1"/>
</dbReference>
<organism evidence="3 4">
    <name type="scientific">Candidatus Avipropionibacterium avicola</name>
    <dbReference type="NCBI Taxonomy" id="2840701"/>
    <lineage>
        <taxon>Bacteria</taxon>
        <taxon>Bacillati</taxon>
        <taxon>Actinomycetota</taxon>
        <taxon>Actinomycetes</taxon>
        <taxon>Propionibacteriales</taxon>
        <taxon>Propionibacteriaceae</taxon>
        <taxon>Propionibacteriaceae incertae sedis</taxon>
        <taxon>Candidatus Avipropionibacterium</taxon>
    </lineage>
</organism>
<evidence type="ECO:0000313" key="4">
    <source>
        <dbReference type="Proteomes" id="UP000886842"/>
    </source>
</evidence>
<dbReference type="Pfam" id="PF01575">
    <property type="entry name" value="MaoC_dehydratas"/>
    <property type="match status" value="1"/>
</dbReference>
<dbReference type="InterPro" id="IPR029069">
    <property type="entry name" value="HotDog_dom_sf"/>
</dbReference>
<dbReference type="SUPFAM" id="SSF54637">
    <property type="entry name" value="Thioesterase/thiol ester dehydrase-isomerase"/>
    <property type="match status" value="1"/>
</dbReference>
<reference evidence="3" key="2">
    <citation type="journal article" date="2021" name="PeerJ">
        <title>Extensive microbial diversity within the chicken gut microbiome revealed by metagenomics and culture.</title>
        <authorList>
            <person name="Gilroy R."/>
            <person name="Ravi A."/>
            <person name="Getino M."/>
            <person name="Pursley I."/>
            <person name="Horton D.L."/>
            <person name="Alikhan N.F."/>
            <person name="Baker D."/>
            <person name="Gharbi K."/>
            <person name="Hall N."/>
            <person name="Watson M."/>
            <person name="Adriaenssens E.M."/>
            <person name="Foster-Nyarko E."/>
            <person name="Jarju S."/>
            <person name="Secka A."/>
            <person name="Antonio M."/>
            <person name="Oren A."/>
            <person name="Chaudhuri R.R."/>
            <person name="La Ragione R."/>
            <person name="Hildebrand F."/>
            <person name="Pallen M.J."/>
        </authorList>
    </citation>
    <scope>NUCLEOTIDE SEQUENCE</scope>
    <source>
        <strain evidence="3">ChiGjej1B1-24693</strain>
    </source>
</reference>
<dbReference type="Proteomes" id="UP000886842">
    <property type="component" value="Unassembled WGS sequence"/>
</dbReference>
<dbReference type="EMBL" id="DVLP01000121">
    <property type="protein sequence ID" value="HIT74752.1"/>
    <property type="molecule type" value="Genomic_DNA"/>
</dbReference>
<evidence type="ECO:0000313" key="3">
    <source>
        <dbReference type="EMBL" id="HIT74752.1"/>
    </source>
</evidence>
<dbReference type="AlphaFoldDB" id="A0A9D1GWZ1"/>
<proteinExistence type="inferred from homology"/>
<name>A0A9D1GWZ1_9ACTN</name>
<feature type="domain" description="MaoC-like" evidence="2">
    <location>
        <begin position="22"/>
        <end position="112"/>
    </location>
</feature>
<gene>
    <name evidence="3" type="ORF">IAA98_04125</name>
</gene>
<dbReference type="Gene3D" id="3.10.129.10">
    <property type="entry name" value="Hotdog Thioesterase"/>
    <property type="match status" value="1"/>
</dbReference>
<comment type="similarity">
    <text evidence="1">Belongs to the enoyl-CoA hydratase/isomerase family.</text>
</comment>
<accession>A0A9D1GWZ1</accession>
<reference evidence="3" key="1">
    <citation type="submission" date="2020-10" db="EMBL/GenBank/DDBJ databases">
        <authorList>
            <person name="Gilroy R."/>
        </authorList>
    </citation>
    <scope>NUCLEOTIDE SEQUENCE</scope>
    <source>
        <strain evidence="3">ChiGjej1B1-24693</strain>
    </source>
</reference>
<evidence type="ECO:0000259" key="2">
    <source>
        <dbReference type="Pfam" id="PF01575"/>
    </source>
</evidence>
<evidence type="ECO:0000256" key="1">
    <source>
        <dbReference type="ARBA" id="ARBA00005254"/>
    </source>
</evidence>
<dbReference type="PANTHER" id="PTHR43841">
    <property type="entry name" value="3-HYDROXYACYL-THIOESTER DEHYDRATASE HTDX-RELATED"/>
    <property type="match status" value="1"/>
</dbReference>
<sequence length="146" mass="15606">MSDQPSVGSTALDDLEKGDVVATVTETFTRERLVRYAAASGDFNPIHWSDRIATGVGLPGVIAHGMLTMGVAIRVVVDWLGDTERLVSYQTRFARPVVVPDTDDGVEVTVTGTVSALDEQTVTVMIDCRCGDDKVLGAARAVIRRG</sequence>